<organism evidence="1">
    <name type="scientific">Cacopsylla melanoneura</name>
    <dbReference type="NCBI Taxonomy" id="428564"/>
    <lineage>
        <taxon>Eukaryota</taxon>
        <taxon>Metazoa</taxon>
        <taxon>Ecdysozoa</taxon>
        <taxon>Arthropoda</taxon>
        <taxon>Hexapoda</taxon>
        <taxon>Insecta</taxon>
        <taxon>Pterygota</taxon>
        <taxon>Neoptera</taxon>
        <taxon>Paraneoptera</taxon>
        <taxon>Hemiptera</taxon>
        <taxon>Sternorrhyncha</taxon>
        <taxon>Psylloidea</taxon>
        <taxon>Psyllidae</taxon>
        <taxon>Psyllinae</taxon>
        <taxon>Cacopsylla</taxon>
    </lineage>
</organism>
<name>A0A8D8S6P6_9HEMI</name>
<evidence type="ECO:0000313" key="1">
    <source>
        <dbReference type="EMBL" id="CAG6662820.1"/>
    </source>
</evidence>
<accession>A0A8D8S6P6</accession>
<dbReference type="EMBL" id="HBUF01203672">
    <property type="protein sequence ID" value="CAG6662820.1"/>
    <property type="molecule type" value="Transcribed_RNA"/>
</dbReference>
<sequence length="107" mass="12296">MHRQKSTACKPPVDSTPFLLQKKLCHFFTISNSTSKQTVHRGDQPALETVDNGSSWWIVKSALNAKKKSKQCLLHTSQNPPVEKKKTHFFPLPVDSYQPFERLRCRC</sequence>
<protein>
    <submittedName>
        <fullName evidence="1">Uncharacterized protein</fullName>
    </submittedName>
</protein>
<proteinExistence type="predicted"/>
<dbReference type="AlphaFoldDB" id="A0A8D8S6P6"/>
<reference evidence="1" key="1">
    <citation type="submission" date="2021-05" db="EMBL/GenBank/DDBJ databases">
        <authorList>
            <person name="Alioto T."/>
            <person name="Alioto T."/>
            <person name="Gomez Garrido J."/>
        </authorList>
    </citation>
    <scope>NUCLEOTIDE SEQUENCE</scope>
</reference>